<dbReference type="AlphaFoldDB" id="A0A5C5X6Z2"/>
<dbReference type="EMBL" id="SIHI01000001">
    <property type="protein sequence ID" value="TWT58887.1"/>
    <property type="molecule type" value="Genomic_DNA"/>
</dbReference>
<accession>A0A5C5X6Z2</accession>
<dbReference type="OrthoDB" id="288532at2"/>
<dbReference type="InterPro" id="IPR027417">
    <property type="entry name" value="P-loop_NTPase"/>
</dbReference>
<reference evidence="1 2" key="1">
    <citation type="submission" date="2019-02" db="EMBL/GenBank/DDBJ databases">
        <title>Deep-cultivation of Planctomycetes and their phenomic and genomic characterization uncovers novel biology.</title>
        <authorList>
            <person name="Wiegand S."/>
            <person name="Jogler M."/>
            <person name="Boedeker C."/>
            <person name="Pinto D."/>
            <person name="Vollmers J."/>
            <person name="Rivas-Marin E."/>
            <person name="Kohn T."/>
            <person name="Peeters S.H."/>
            <person name="Heuer A."/>
            <person name="Rast P."/>
            <person name="Oberbeckmann S."/>
            <person name="Bunk B."/>
            <person name="Jeske O."/>
            <person name="Meyerdierks A."/>
            <person name="Storesund J.E."/>
            <person name="Kallscheuer N."/>
            <person name="Luecker S."/>
            <person name="Lage O.M."/>
            <person name="Pohl T."/>
            <person name="Merkel B.J."/>
            <person name="Hornburger P."/>
            <person name="Mueller R.-W."/>
            <person name="Bruemmer F."/>
            <person name="Labrenz M."/>
            <person name="Spormann A.M."/>
            <person name="Op Den Camp H."/>
            <person name="Overmann J."/>
            <person name="Amann R."/>
            <person name="Jetten M.S.M."/>
            <person name="Mascher T."/>
            <person name="Medema M.H."/>
            <person name="Devos D.P."/>
            <person name="Kaster A.-K."/>
            <person name="Ovreas L."/>
            <person name="Rohde M."/>
            <person name="Galperin M.Y."/>
            <person name="Jogler C."/>
        </authorList>
    </citation>
    <scope>NUCLEOTIDE SEQUENCE [LARGE SCALE GENOMIC DNA]</scope>
    <source>
        <strain evidence="1 2">KOR42</strain>
    </source>
</reference>
<sequence>MIYAKGRYCFIHIPRTSGISICRAVMDQSMGESGPDMLLGDGFQRKFKLWRHSRALMIRKRVPDWDQIIRFAVMRNPWRICESSYHHFRGLSHDMNHPKIAQWRQMEFSEFVVDHYAFLQVGGGFWHHWCCDRDGNDIGVEALLFERFDWDRVQEILQIQVERPRVNGADSSPVVWTPEAEEFIRVRTVRDRERFNYPDSPK</sequence>
<name>A0A5C5X6Z2_9PLAN</name>
<comment type="caution">
    <text evidence="1">The sequence shown here is derived from an EMBL/GenBank/DDBJ whole genome shotgun (WGS) entry which is preliminary data.</text>
</comment>
<keyword evidence="2" id="KW-1185">Reference proteome</keyword>
<organism evidence="1 2">
    <name type="scientific">Thalassoglobus neptunius</name>
    <dbReference type="NCBI Taxonomy" id="1938619"/>
    <lineage>
        <taxon>Bacteria</taxon>
        <taxon>Pseudomonadati</taxon>
        <taxon>Planctomycetota</taxon>
        <taxon>Planctomycetia</taxon>
        <taxon>Planctomycetales</taxon>
        <taxon>Planctomycetaceae</taxon>
        <taxon>Thalassoglobus</taxon>
    </lineage>
</organism>
<protein>
    <recommendedName>
        <fullName evidence="3">Sulfotransferase family protein</fullName>
    </recommendedName>
</protein>
<evidence type="ECO:0000313" key="2">
    <source>
        <dbReference type="Proteomes" id="UP000317243"/>
    </source>
</evidence>
<dbReference type="Proteomes" id="UP000317243">
    <property type="component" value="Unassembled WGS sequence"/>
</dbReference>
<evidence type="ECO:0008006" key="3">
    <source>
        <dbReference type="Google" id="ProtNLM"/>
    </source>
</evidence>
<proteinExistence type="predicted"/>
<dbReference type="Gene3D" id="3.40.50.300">
    <property type="entry name" value="P-loop containing nucleotide triphosphate hydrolases"/>
    <property type="match status" value="1"/>
</dbReference>
<dbReference type="RefSeq" id="WP_146509586.1">
    <property type="nucleotide sequence ID" value="NZ_SIHI01000001.1"/>
</dbReference>
<gene>
    <name evidence="1" type="ORF">KOR42_22740</name>
</gene>
<evidence type="ECO:0000313" key="1">
    <source>
        <dbReference type="EMBL" id="TWT58887.1"/>
    </source>
</evidence>